<organism evidence="1 2">
    <name type="scientific">Liparis tanakae</name>
    <name type="common">Tanaka's snailfish</name>
    <dbReference type="NCBI Taxonomy" id="230148"/>
    <lineage>
        <taxon>Eukaryota</taxon>
        <taxon>Metazoa</taxon>
        <taxon>Chordata</taxon>
        <taxon>Craniata</taxon>
        <taxon>Vertebrata</taxon>
        <taxon>Euteleostomi</taxon>
        <taxon>Actinopterygii</taxon>
        <taxon>Neopterygii</taxon>
        <taxon>Teleostei</taxon>
        <taxon>Neoteleostei</taxon>
        <taxon>Acanthomorphata</taxon>
        <taxon>Eupercaria</taxon>
        <taxon>Perciformes</taxon>
        <taxon>Cottioidei</taxon>
        <taxon>Cottales</taxon>
        <taxon>Liparidae</taxon>
        <taxon>Liparis</taxon>
    </lineage>
</organism>
<evidence type="ECO:0000313" key="2">
    <source>
        <dbReference type="Proteomes" id="UP000314294"/>
    </source>
</evidence>
<reference evidence="1 2" key="1">
    <citation type="submission" date="2019-03" db="EMBL/GenBank/DDBJ databases">
        <title>First draft genome of Liparis tanakae, snailfish: a comprehensive survey of snailfish specific genes.</title>
        <authorList>
            <person name="Kim W."/>
            <person name="Song I."/>
            <person name="Jeong J.-H."/>
            <person name="Kim D."/>
            <person name="Kim S."/>
            <person name="Ryu S."/>
            <person name="Song J.Y."/>
            <person name="Lee S.K."/>
        </authorList>
    </citation>
    <scope>NUCLEOTIDE SEQUENCE [LARGE SCALE GENOMIC DNA]</scope>
    <source>
        <tissue evidence="1">Muscle</tissue>
    </source>
</reference>
<protein>
    <submittedName>
        <fullName evidence="1">Uncharacterized protein</fullName>
    </submittedName>
</protein>
<accession>A0A4Z2GUS9</accession>
<dbReference type="AlphaFoldDB" id="A0A4Z2GUS9"/>
<keyword evidence="2" id="KW-1185">Reference proteome</keyword>
<evidence type="ECO:0000313" key="1">
    <source>
        <dbReference type="EMBL" id="TNN57121.1"/>
    </source>
</evidence>
<comment type="caution">
    <text evidence="1">The sequence shown here is derived from an EMBL/GenBank/DDBJ whole genome shotgun (WGS) entry which is preliminary data.</text>
</comment>
<name>A0A4Z2GUS9_9TELE</name>
<dbReference type="Proteomes" id="UP000314294">
    <property type="component" value="Unassembled WGS sequence"/>
</dbReference>
<proteinExistence type="predicted"/>
<sequence>MLGASWLRRHTLSGPLVLMCERKATAENNHNGKSNSAVTSVKTALLLLPPGGRLMKQPG</sequence>
<dbReference type="EMBL" id="SRLO01000413">
    <property type="protein sequence ID" value="TNN57121.1"/>
    <property type="molecule type" value="Genomic_DNA"/>
</dbReference>
<gene>
    <name evidence="1" type="ORF">EYF80_032706</name>
</gene>